<name>A0A830B744_9LAMI</name>
<dbReference type="OrthoDB" id="610577at2759"/>
<accession>A0A830B744</accession>
<dbReference type="PANTHER" id="PTHR33320:SF32">
    <property type="entry name" value="METHIONYL-TRNA SYNTHETASE"/>
    <property type="match status" value="1"/>
</dbReference>
<dbReference type="AlphaFoldDB" id="A0A830B744"/>
<comment type="caution">
    <text evidence="1">The sequence shown here is derived from an EMBL/GenBank/DDBJ whole genome shotgun (WGS) entry which is preliminary data.</text>
</comment>
<gene>
    <name evidence="1" type="ORF">PHJA_000304500</name>
</gene>
<reference evidence="1" key="1">
    <citation type="submission" date="2020-07" db="EMBL/GenBank/DDBJ databases">
        <title>Ethylene signaling mediates host invasion by parasitic plants.</title>
        <authorList>
            <person name="Yoshida S."/>
        </authorList>
    </citation>
    <scope>NUCLEOTIDE SEQUENCE</scope>
    <source>
        <strain evidence="1">Okayama</strain>
    </source>
</reference>
<evidence type="ECO:0000313" key="1">
    <source>
        <dbReference type="EMBL" id="GFP81612.1"/>
    </source>
</evidence>
<evidence type="ECO:0008006" key="3">
    <source>
        <dbReference type="Google" id="ProtNLM"/>
    </source>
</evidence>
<dbReference type="Proteomes" id="UP000653305">
    <property type="component" value="Unassembled WGS sequence"/>
</dbReference>
<proteinExistence type="predicted"/>
<organism evidence="1 2">
    <name type="scientific">Phtheirospermum japonicum</name>
    <dbReference type="NCBI Taxonomy" id="374723"/>
    <lineage>
        <taxon>Eukaryota</taxon>
        <taxon>Viridiplantae</taxon>
        <taxon>Streptophyta</taxon>
        <taxon>Embryophyta</taxon>
        <taxon>Tracheophyta</taxon>
        <taxon>Spermatophyta</taxon>
        <taxon>Magnoliopsida</taxon>
        <taxon>eudicotyledons</taxon>
        <taxon>Gunneridae</taxon>
        <taxon>Pentapetalae</taxon>
        <taxon>asterids</taxon>
        <taxon>lamiids</taxon>
        <taxon>Lamiales</taxon>
        <taxon>Orobanchaceae</taxon>
        <taxon>Orobanchaceae incertae sedis</taxon>
        <taxon>Phtheirospermum</taxon>
    </lineage>
</organism>
<keyword evidence="2" id="KW-1185">Reference proteome</keyword>
<evidence type="ECO:0000313" key="2">
    <source>
        <dbReference type="Proteomes" id="UP000653305"/>
    </source>
</evidence>
<sequence length="66" mass="7643">MCLVFVCDEDERVTGRYAAPGACPYCGGMVQAMDVQSNWRFCFVPLYHKTKRRLYCTICSRRLVVQ</sequence>
<dbReference type="PANTHER" id="PTHR33320">
    <property type="entry name" value="METHIONYL-TRNA SYNTHETASE"/>
    <property type="match status" value="1"/>
</dbReference>
<dbReference type="EMBL" id="BMAC01000031">
    <property type="protein sequence ID" value="GFP81612.1"/>
    <property type="molecule type" value="Genomic_DNA"/>
</dbReference>
<protein>
    <recommendedName>
        <fullName evidence="3">Methionyl-tRNA synthetase</fullName>
    </recommendedName>
</protein>